<organism evidence="3 4">
    <name type="scientific">Actinopolymorpha cephalotaxi</name>
    <dbReference type="NCBI Taxonomy" id="504797"/>
    <lineage>
        <taxon>Bacteria</taxon>
        <taxon>Bacillati</taxon>
        <taxon>Actinomycetota</taxon>
        <taxon>Actinomycetes</taxon>
        <taxon>Propionibacteriales</taxon>
        <taxon>Actinopolymorphaceae</taxon>
        <taxon>Actinopolymorpha</taxon>
    </lineage>
</organism>
<dbReference type="EMBL" id="FOOI01000017">
    <property type="protein sequence ID" value="SFH42571.1"/>
    <property type="molecule type" value="Genomic_DNA"/>
</dbReference>
<dbReference type="SUPFAM" id="SSF51445">
    <property type="entry name" value="(Trans)glycosidases"/>
    <property type="match status" value="1"/>
</dbReference>
<evidence type="ECO:0000256" key="1">
    <source>
        <dbReference type="SAM" id="MobiDB-lite"/>
    </source>
</evidence>
<sequence>MDVTPDPPGAAAAAAAPGAVTGGALSAHDYDPVSDAAVSWRLTPGTSVTQQITVPLGVVPARVAVKLRRVEGTGPLHYRLGSAWGRADLAEGVIAAEDVGPWFERWTWIELPPNPSAPAGGELYLQVQLAAADSGGYEWFGTATVLPDRPEVRIHFGYAPGWSEVENAEPPTFENPMNLDYGTTTPSYGGGMVLDQDAAPVTGLSLAFRVEGAGGHPAVGEERFAFADQLTGPLFTRSVRRRDVVPTDGEIALDDGWAAPSAPSAPSTPGTSSAPDAGSLVGRAVAEFGDFLRIAMECPLRGGKPFRLAVDPTADLPGAEAFELDVTEQAVTLTAGTELGLMRGLHYAEALMRLRRAPILPLGRHVRSPRWTDRITCAPFGTRRELTGSADAYSDEVLARISRAGCNGIWILAELEELGHSAVYPELNDGVAERQQRLADLVDRAARYGIRVHVYLESHPQPDEFFERHPGVRGSTFEAYGGTAVCCAAVPEVQQHIRSGITDLVTAVPLLGSLVLNIGGEGFLHCHTRIDDCPRCRSHPAADVVARLVAMITEAAHAADPAVTVAAWPYSATNWWSAADPTQSRLIPRLPSDTTLLTEFAKEGRVSVGAQSIPAYDYPISILGPSDRFATQHDLARRHGLRLWTKTEHAIALEFITTPYIPAFAQWVERYNRIAALPHTSGVMVNWMHYGFLPSRAGDLLHWAVWDGPHDPDTLLRRIAVRDFGAAAADRVLDAWQLFSQAIREYPLSSPMALGPIQSGPAHPLFLDPAYQPWHGAQRQFHNDLSWTEPWGPQATLAQLRRLAEPWARGVAELRAATGLVATGDRVDLDREIGVAVSLLACVHSAIHVGEFYLARARLAEATEGPQRHAVVDELTRIAEAERANCTEVLPYLRADSRLGYANSADSNQQGVPRGGLFGPGSVTKKLAHLDRLLRDDLPALCR</sequence>
<protein>
    <submittedName>
        <fullName evidence="3">Uncharacterized protein</fullName>
    </submittedName>
</protein>
<accession>A0A1I2ZZR5</accession>
<feature type="compositionally biased region" description="Low complexity" evidence="1">
    <location>
        <begin position="258"/>
        <end position="275"/>
    </location>
</feature>
<keyword evidence="5" id="KW-1185">Reference proteome</keyword>
<evidence type="ECO:0000313" key="4">
    <source>
        <dbReference type="Proteomes" id="UP000199052"/>
    </source>
</evidence>
<dbReference type="STRING" id="504797.SAMN05421678_117127"/>
<name>A0A1I2ZZR5_9ACTN</name>
<proteinExistence type="predicted"/>
<feature type="region of interest" description="Disordered" evidence="1">
    <location>
        <begin position="253"/>
        <end position="278"/>
    </location>
</feature>
<reference evidence="2 5" key="2">
    <citation type="submission" date="2020-07" db="EMBL/GenBank/DDBJ databases">
        <title>Sequencing the genomes of 1000 actinobacteria strains.</title>
        <authorList>
            <person name="Klenk H.-P."/>
        </authorList>
    </citation>
    <scope>NUCLEOTIDE SEQUENCE [LARGE SCALE GENOMIC DNA]</scope>
    <source>
        <strain evidence="2 5">DSM 45117</strain>
    </source>
</reference>
<dbReference type="AlphaFoldDB" id="A0A1I2ZZR5"/>
<dbReference type="RefSeq" id="WP_092888051.1">
    <property type="nucleotide sequence ID" value="NZ_FOOI01000017.1"/>
</dbReference>
<evidence type="ECO:0000313" key="5">
    <source>
        <dbReference type="Proteomes" id="UP000533017"/>
    </source>
</evidence>
<dbReference type="Gene3D" id="3.20.20.80">
    <property type="entry name" value="Glycosidases"/>
    <property type="match status" value="1"/>
</dbReference>
<reference evidence="3 4" key="1">
    <citation type="submission" date="2016-10" db="EMBL/GenBank/DDBJ databases">
        <authorList>
            <person name="de Groot N.N."/>
        </authorList>
    </citation>
    <scope>NUCLEOTIDE SEQUENCE [LARGE SCALE GENOMIC DNA]</scope>
    <source>
        <strain evidence="3 4">CPCC 202808</strain>
    </source>
</reference>
<dbReference type="InterPro" id="IPR017853">
    <property type="entry name" value="GH"/>
</dbReference>
<dbReference type="Proteomes" id="UP000533017">
    <property type="component" value="Unassembled WGS sequence"/>
</dbReference>
<dbReference type="OrthoDB" id="2484695at2"/>
<dbReference type="EMBL" id="JACBZA010000001">
    <property type="protein sequence ID" value="NYH84227.1"/>
    <property type="molecule type" value="Genomic_DNA"/>
</dbReference>
<evidence type="ECO:0000313" key="3">
    <source>
        <dbReference type="EMBL" id="SFH42571.1"/>
    </source>
</evidence>
<evidence type="ECO:0000313" key="2">
    <source>
        <dbReference type="EMBL" id="NYH84227.1"/>
    </source>
</evidence>
<gene>
    <name evidence="2" type="ORF">FHR37_003078</name>
    <name evidence="3" type="ORF">SAMN05421678_117127</name>
</gene>
<dbReference type="Proteomes" id="UP000199052">
    <property type="component" value="Unassembled WGS sequence"/>
</dbReference>